<dbReference type="SUPFAM" id="SSF47986">
    <property type="entry name" value="DEATH domain"/>
    <property type="match status" value="1"/>
</dbReference>
<sequence length="161" mass="17634">MDEADKYSLSSISGYITDNLDAKYVLDHLIEAEVLDPDDDEEIRAEKTSRKRTERLLEILPNSRPDALKHFKNALQKDYRHIVQKLNAVQVPAQIKKEAQPGAVGQSIAAASTTAAVRSQKDGGVTTTTKTHAGVTSRTTNITGNNNFVIIGGTNTTINYH</sequence>
<name>A0A8B7YV25_ACAPL</name>
<dbReference type="Pfam" id="PF00619">
    <property type="entry name" value="CARD"/>
    <property type="match status" value="1"/>
</dbReference>
<protein>
    <submittedName>
        <fullName evidence="3 4">Uncharacterized protein LOC110982455</fullName>
    </submittedName>
</protein>
<dbReference type="InterPro" id="IPR001315">
    <property type="entry name" value="CARD"/>
</dbReference>
<evidence type="ECO:0000259" key="1">
    <source>
        <dbReference type="PROSITE" id="PS50209"/>
    </source>
</evidence>
<dbReference type="PANTHER" id="PTHR15034">
    <property type="entry name" value="DEATH DOMAIN-CONTAINING PROTEIN CRADD"/>
    <property type="match status" value="1"/>
</dbReference>
<reference evidence="3 4" key="1">
    <citation type="submission" date="2025-04" db="UniProtKB">
        <authorList>
            <consortium name="RefSeq"/>
        </authorList>
    </citation>
    <scope>IDENTIFICATION</scope>
</reference>
<evidence type="ECO:0000313" key="2">
    <source>
        <dbReference type="Proteomes" id="UP000694845"/>
    </source>
</evidence>
<dbReference type="CDD" id="cd01671">
    <property type="entry name" value="CARD"/>
    <property type="match status" value="1"/>
</dbReference>
<dbReference type="GO" id="GO:0070513">
    <property type="term" value="F:death domain binding"/>
    <property type="evidence" value="ECO:0007669"/>
    <property type="project" value="InterPro"/>
</dbReference>
<dbReference type="KEGG" id="aplc:110982455"/>
<dbReference type="OMA" id="DANHIVD"/>
<proteinExistence type="predicted"/>
<dbReference type="RefSeq" id="XP_022096543.1">
    <property type="nucleotide sequence ID" value="XM_022240851.1"/>
</dbReference>
<keyword evidence="2" id="KW-1185">Reference proteome</keyword>
<dbReference type="GeneID" id="110982455"/>
<dbReference type="GO" id="GO:0042981">
    <property type="term" value="P:regulation of apoptotic process"/>
    <property type="evidence" value="ECO:0007669"/>
    <property type="project" value="InterPro"/>
</dbReference>
<accession>A0A8B7YV25</accession>
<evidence type="ECO:0000313" key="4">
    <source>
        <dbReference type="RefSeq" id="XP_022096543.1"/>
    </source>
</evidence>
<evidence type="ECO:0000313" key="3">
    <source>
        <dbReference type="RefSeq" id="XP_022096542.1"/>
    </source>
</evidence>
<dbReference type="InterPro" id="IPR037939">
    <property type="entry name" value="CRADD"/>
</dbReference>
<dbReference type="OrthoDB" id="10031931at2759"/>
<feature type="domain" description="CARD" evidence="1">
    <location>
        <begin position="1"/>
        <end position="90"/>
    </location>
</feature>
<dbReference type="AlphaFoldDB" id="A0A8B7YV25"/>
<organism evidence="2 3">
    <name type="scientific">Acanthaster planci</name>
    <name type="common">Crown-of-thorns starfish</name>
    <dbReference type="NCBI Taxonomy" id="133434"/>
    <lineage>
        <taxon>Eukaryota</taxon>
        <taxon>Metazoa</taxon>
        <taxon>Echinodermata</taxon>
        <taxon>Eleutherozoa</taxon>
        <taxon>Asterozoa</taxon>
        <taxon>Asteroidea</taxon>
        <taxon>Valvatacea</taxon>
        <taxon>Valvatida</taxon>
        <taxon>Acanthasteridae</taxon>
        <taxon>Acanthaster</taxon>
    </lineage>
</organism>
<dbReference type="PANTHER" id="PTHR15034:SF5">
    <property type="entry name" value="DEATH DOMAIN-CONTAINING PROTEIN CRADD"/>
    <property type="match status" value="1"/>
</dbReference>
<dbReference type="Gene3D" id="1.10.533.10">
    <property type="entry name" value="Death Domain, Fas"/>
    <property type="match status" value="1"/>
</dbReference>
<dbReference type="InterPro" id="IPR011029">
    <property type="entry name" value="DEATH-like_dom_sf"/>
</dbReference>
<dbReference type="RefSeq" id="XP_022096542.1">
    <property type="nucleotide sequence ID" value="XM_022240850.1"/>
</dbReference>
<dbReference type="PROSITE" id="PS50209">
    <property type="entry name" value="CARD"/>
    <property type="match status" value="1"/>
</dbReference>
<dbReference type="GO" id="GO:0002020">
    <property type="term" value="F:protease binding"/>
    <property type="evidence" value="ECO:0007669"/>
    <property type="project" value="InterPro"/>
</dbReference>
<gene>
    <name evidence="3 4" type="primary">LOC110982455</name>
</gene>
<dbReference type="Proteomes" id="UP000694845">
    <property type="component" value="Unplaced"/>
</dbReference>